<dbReference type="Pfam" id="PF01370">
    <property type="entry name" value="Epimerase"/>
    <property type="match status" value="1"/>
</dbReference>
<dbReference type="Gene3D" id="3.40.50.720">
    <property type="entry name" value="NAD(P)-binding Rossmann-like Domain"/>
    <property type="match status" value="1"/>
</dbReference>
<comment type="similarity">
    <text evidence="1">Belongs to the NAD(P)-dependent epimerase/dehydratase family. SDR39U1 subfamily.</text>
</comment>
<evidence type="ECO:0008006" key="6">
    <source>
        <dbReference type="Google" id="ProtNLM"/>
    </source>
</evidence>
<proteinExistence type="inferred from homology"/>
<protein>
    <recommendedName>
        <fullName evidence="6">TIGR01777 family protein</fullName>
    </recommendedName>
</protein>
<comment type="caution">
    <text evidence="4">The sequence shown here is derived from an EMBL/GenBank/DDBJ whole genome shotgun (WGS) entry which is preliminary data.</text>
</comment>
<accession>A0A7W7YA66</accession>
<dbReference type="PANTHER" id="PTHR11092">
    <property type="entry name" value="SUGAR NUCLEOTIDE EPIMERASE RELATED"/>
    <property type="match status" value="1"/>
</dbReference>
<evidence type="ECO:0000259" key="3">
    <source>
        <dbReference type="Pfam" id="PF08338"/>
    </source>
</evidence>
<evidence type="ECO:0000256" key="1">
    <source>
        <dbReference type="ARBA" id="ARBA00009353"/>
    </source>
</evidence>
<dbReference type="EMBL" id="JACHIG010000003">
    <property type="protein sequence ID" value="MBB5032335.1"/>
    <property type="molecule type" value="Genomic_DNA"/>
</dbReference>
<dbReference type="Pfam" id="PF08338">
    <property type="entry name" value="DUF1731"/>
    <property type="match status" value="1"/>
</dbReference>
<evidence type="ECO:0000313" key="5">
    <source>
        <dbReference type="Proteomes" id="UP000590740"/>
    </source>
</evidence>
<evidence type="ECO:0000259" key="2">
    <source>
        <dbReference type="Pfam" id="PF01370"/>
    </source>
</evidence>
<keyword evidence="5" id="KW-1185">Reference proteome</keyword>
<dbReference type="NCBIfam" id="TIGR01777">
    <property type="entry name" value="yfcH"/>
    <property type="match status" value="1"/>
</dbReference>
<feature type="domain" description="DUF1731" evidence="3">
    <location>
        <begin position="250"/>
        <end position="297"/>
    </location>
</feature>
<dbReference type="Proteomes" id="UP000590740">
    <property type="component" value="Unassembled WGS sequence"/>
</dbReference>
<dbReference type="InterPro" id="IPR013549">
    <property type="entry name" value="DUF1731"/>
</dbReference>
<dbReference type="InterPro" id="IPR010099">
    <property type="entry name" value="SDR39U1"/>
</dbReference>
<dbReference type="PANTHER" id="PTHR11092:SF0">
    <property type="entry name" value="EPIMERASE FAMILY PROTEIN SDR39U1"/>
    <property type="match status" value="1"/>
</dbReference>
<name>A0A7W7YA66_9BACT</name>
<dbReference type="RefSeq" id="WP_184339264.1">
    <property type="nucleotide sequence ID" value="NZ_JACHIG010000003.1"/>
</dbReference>
<reference evidence="4 5" key="1">
    <citation type="submission" date="2020-08" db="EMBL/GenBank/DDBJ databases">
        <title>Genomic Encyclopedia of Type Strains, Phase IV (KMG-IV): sequencing the most valuable type-strain genomes for metagenomic binning, comparative biology and taxonomic classification.</title>
        <authorList>
            <person name="Goeker M."/>
        </authorList>
    </citation>
    <scope>NUCLEOTIDE SEQUENCE [LARGE SCALE GENOMIC DNA]</scope>
    <source>
        <strain evidence="4 5">DSM 12252</strain>
    </source>
</reference>
<feature type="domain" description="NAD-dependent epimerase/dehydratase" evidence="2">
    <location>
        <begin position="5"/>
        <end position="223"/>
    </location>
</feature>
<evidence type="ECO:0000313" key="4">
    <source>
        <dbReference type="EMBL" id="MBB5032335.1"/>
    </source>
</evidence>
<dbReference type="InterPro" id="IPR001509">
    <property type="entry name" value="Epimerase_deHydtase"/>
</dbReference>
<gene>
    <name evidence="4" type="ORF">HNQ65_001912</name>
</gene>
<dbReference type="AlphaFoldDB" id="A0A7W7YA66"/>
<dbReference type="InterPro" id="IPR036291">
    <property type="entry name" value="NAD(P)-bd_dom_sf"/>
</dbReference>
<sequence length="298" mass="31914">MRIGITGATGFIGSRLASLAHDQGHSVVAYTRGKRSVPAADAKLQQPKDAPHALPETPLDVLVHLAGESLMGLWTPDKKERIWKSRVDFTEALVAHLGTWKTEHRPRALICASGAGFYGNSGDRSVDETSPRGAGFLADVCAGWEGAAHRAEELGMRVVTLRTGMVLGREGGAFPLLRRVFGLGMGGRLGSGRQWMSWVHIDDAAQIMLRAAATDSVRGPINVCAPGAVTNAEFTQKLAAALQRPAFFHAPSFALRFLLRGMASEMLLSGQHVVPRAATEMGHVFQYPDIAGAFKALV</sequence>
<dbReference type="SUPFAM" id="SSF51735">
    <property type="entry name" value="NAD(P)-binding Rossmann-fold domains"/>
    <property type="match status" value="1"/>
</dbReference>
<organism evidence="4 5">
    <name type="scientific">Prosthecobacter vanneervenii</name>
    <dbReference type="NCBI Taxonomy" id="48466"/>
    <lineage>
        <taxon>Bacteria</taxon>
        <taxon>Pseudomonadati</taxon>
        <taxon>Verrucomicrobiota</taxon>
        <taxon>Verrucomicrobiia</taxon>
        <taxon>Verrucomicrobiales</taxon>
        <taxon>Verrucomicrobiaceae</taxon>
        <taxon>Prosthecobacter</taxon>
    </lineage>
</organism>